<accession>A0A7X0IAV8</accession>
<reference evidence="2 3" key="1">
    <citation type="submission" date="2020-08" db="EMBL/GenBank/DDBJ databases">
        <title>Sequencing the genomes of 1000 actinobacteria strains.</title>
        <authorList>
            <person name="Klenk H.-P."/>
        </authorList>
    </citation>
    <scope>NUCLEOTIDE SEQUENCE [LARGE SCALE GENOMIC DNA]</scope>
    <source>
        <strain evidence="2 3">DSM 44936</strain>
    </source>
</reference>
<protein>
    <recommendedName>
        <fullName evidence="1">DUF397 domain-containing protein</fullName>
    </recommendedName>
</protein>
<keyword evidence="3" id="KW-1185">Reference proteome</keyword>
<organism evidence="2 3">
    <name type="scientific">Sphaerisporangium rubeum</name>
    <dbReference type="NCBI Taxonomy" id="321317"/>
    <lineage>
        <taxon>Bacteria</taxon>
        <taxon>Bacillati</taxon>
        <taxon>Actinomycetota</taxon>
        <taxon>Actinomycetes</taxon>
        <taxon>Streptosporangiales</taxon>
        <taxon>Streptosporangiaceae</taxon>
        <taxon>Sphaerisporangium</taxon>
    </lineage>
</organism>
<evidence type="ECO:0000313" key="2">
    <source>
        <dbReference type="EMBL" id="MBB6471084.1"/>
    </source>
</evidence>
<sequence>MEELNWKKSSYSSANGGDCVEIATLPTDVVIRDSKAPSIGHLVVPAVEFGAFITALRGI</sequence>
<proteinExistence type="predicted"/>
<dbReference type="Proteomes" id="UP000555564">
    <property type="component" value="Unassembled WGS sequence"/>
</dbReference>
<feature type="domain" description="DUF397" evidence="1">
    <location>
        <begin position="4"/>
        <end position="57"/>
    </location>
</feature>
<dbReference type="Pfam" id="PF04149">
    <property type="entry name" value="DUF397"/>
    <property type="match status" value="1"/>
</dbReference>
<evidence type="ECO:0000259" key="1">
    <source>
        <dbReference type="Pfam" id="PF04149"/>
    </source>
</evidence>
<dbReference type="EMBL" id="JACHIU010000001">
    <property type="protein sequence ID" value="MBB6471084.1"/>
    <property type="molecule type" value="Genomic_DNA"/>
</dbReference>
<dbReference type="InterPro" id="IPR007278">
    <property type="entry name" value="DUF397"/>
</dbReference>
<evidence type="ECO:0000313" key="3">
    <source>
        <dbReference type="Proteomes" id="UP000555564"/>
    </source>
</evidence>
<name>A0A7X0IAV8_9ACTN</name>
<dbReference type="RefSeq" id="WP_184978343.1">
    <property type="nucleotide sequence ID" value="NZ_BAAALO010000018.1"/>
</dbReference>
<dbReference type="AlphaFoldDB" id="A0A7X0IAV8"/>
<gene>
    <name evidence="2" type="ORF">BJ992_000515</name>
</gene>
<comment type="caution">
    <text evidence="2">The sequence shown here is derived from an EMBL/GenBank/DDBJ whole genome shotgun (WGS) entry which is preliminary data.</text>
</comment>